<dbReference type="RefSeq" id="YP_009618473.1">
    <property type="nucleotide sequence ID" value="NC_042074.1"/>
</dbReference>
<dbReference type="EMBL" id="KY883654">
    <property type="protein sequence ID" value="ASV43446.1"/>
    <property type="molecule type" value="Genomic_DNA"/>
</dbReference>
<accession>A0A2D0YLU7</accession>
<dbReference type="KEGG" id="vg:40095020"/>
<dbReference type="Proteomes" id="UP000241249">
    <property type="component" value="Segment"/>
</dbReference>
<dbReference type="OrthoDB" id="7350at10239"/>
<reference evidence="1 2" key="1">
    <citation type="journal article" date="2017" name="Sci. Rep.">
        <title>Analysis of the CRISPR-Cas system in bacteriophages active on epidemic strains of Vibrio cholerae in Bangladesh.</title>
        <authorList>
            <person name="Naser I.B."/>
            <person name="Hoque M.M."/>
            <person name="Nahid M.A."/>
            <person name="Tareq T.M."/>
            <person name="Rocky M.K."/>
            <person name="Faruque S.M."/>
        </authorList>
    </citation>
    <scope>NUCLEOTIDE SEQUENCE [LARGE SCALE GENOMIC DNA]</scope>
</reference>
<organism evidence="1 2">
    <name type="scientific">Vibrio phage JSF10</name>
    <dbReference type="NCBI Taxonomy" id="1983593"/>
    <lineage>
        <taxon>Viruses</taxon>
        <taxon>Duplodnaviria</taxon>
        <taxon>Heunggongvirae</taxon>
        <taxon>Uroviricota</taxon>
        <taxon>Caudoviricetes</taxon>
        <taxon>Demerecviridae</taxon>
        <taxon>Ermolyevavirinae</taxon>
        <taxon>Jesfedecavirus</taxon>
        <taxon>Jesfedecavirus JSF10</taxon>
    </lineage>
</organism>
<sequence length="290" mass="33273">MKLEEAILQAKEHYKTELPKTVSEYTKTYPKGLSRQVLKSRFGLTAGEFLTLLGAEYSQPNRAEDLLKQELELKNLTALESLADKTTKSRVSIRCNTCSNEFSTCYDSLRLSKYGCPQCAGNKPLYLRRDFVQGCADRVNAEVLYVPTNNSQKVLLRCCDCKGEYSITLSKLTNPQTDLEGTCPDCRSTDRRVLYKGITFGSGFELDCYKILEHFSPALHVKYKDHFTTNRRWVCDFVIGDYWVEVSNFKSNYKGYFENIDLKRSLVESNGKTFVFLTSLEEVRNFVNMI</sequence>
<protein>
    <submittedName>
        <fullName evidence="1">Uncharacterized protein</fullName>
    </submittedName>
</protein>
<evidence type="ECO:0000313" key="2">
    <source>
        <dbReference type="Proteomes" id="UP000241249"/>
    </source>
</evidence>
<keyword evidence="2" id="KW-1185">Reference proteome</keyword>
<proteinExistence type="predicted"/>
<dbReference type="GeneID" id="40095020"/>
<evidence type="ECO:0000313" key="1">
    <source>
        <dbReference type="EMBL" id="ASV43446.1"/>
    </source>
</evidence>
<name>A0A2D0YLU7_9CAUD</name>